<dbReference type="CDD" id="cd01347">
    <property type="entry name" value="ligand_gated_channel"/>
    <property type="match status" value="1"/>
</dbReference>
<proteinExistence type="inferred from homology"/>
<dbReference type="Proteomes" id="UP000630923">
    <property type="component" value="Unassembled WGS sequence"/>
</dbReference>
<evidence type="ECO:0000256" key="11">
    <source>
        <dbReference type="RuleBase" id="RU003357"/>
    </source>
</evidence>
<evidence type="ECO:0000256" key="9">
    <source>
        <dbReference type="ARBA" id="ARBA00023237"/>
    </source>
</evidence>
<dbReference type="SUPFAM" id="SSF56935">
    <property type="entry name" value="Porins"/>
    <property type="match status" value="1"/>
</dbReference>
<keyword evidence="3 10" id="KW-1134">Transmembrane beta strand</keyword>
<name>A0A919AP15_9PROT</name>
<keyword evidence="7 10" id="KW-0472">Membrane</keyword>
<dbReference type="GO" id="GO:0044718">
    <property type="term" value="P:siderophore transmembrane transport"/>
    <property type="evidence" value="ECO:0007669"/>
    <property type="project" value="TreeGrafter"/>
</dbReference>
<evidence type="ECO:0000256" key="10">
    <source>
        <dbReference type="PROSITE-ProRule" id="PRU01360"/>
    </source>
</evidence>
<keyword evidence="8 14" id="KW-0675">Receptor</keyword>
<comment type="caution">
    <text evidence="14">The sequence shown here is derived from an EMBL/GenBank/DDBJ whole genome shotgun (WGS) entry which is preliminary data.</text>
</comment>
<comment type="subcellular location">
    <subcellularLocation>
        <location evidence="1 10">Cell outer membrane</location>
        <topology evidence="1 10">Multi-pass membrane protein</topology>
    </subcellularLocation>
</comment>
<dbReference type="RefSeq" id="WP_191250510.1">
    <property type="nucleotide sequence ID" value="NZ_BNCI01000001.1"/>
</dbReference>
<evidence type="ECO:0000313" key="14">
    <source>
        <dbReference type="EMBL" id="GHF17867.1"/>
    </source>
</evidence>
<dbReference type="GO" id="GO:0015344">
    <property type="term" value="F:siderophore uptake transmembrane transporter activity"/>
    <property type="evidence" value="ECO:0007669"/>
    <property type="project" value="TreeGrafter"/>
</dbReference>
<dbReference type="Pfam" id="PF00593">
    <property type="entry name" value="TonB_dep_Rec_b-barrel"/>
    <property type="match status" value="1"/>
</dbReference>
<dbReference type="GO" id="GO:0009279">
    <property type="term" value="C:cell outer membrane"/>
    <property type="evidence" value="ECO:0007669"/>
    <property type="project" value="UniProtKB-SubCell"/>
</dbReference>
<dbReference type="InterPro" id="IPR012910">
    <property type="entry name" value="Plug_dom"/>
</dbReference>
<dbReference type="Gene3D" id="2.170.130.10">
    <property type="entry name" value="TonB-dependent receptor, plug domain"/>
    <property type="match status" value="1"/>
</dbReference>
<accession>A0A919AP15</accession>
<keyword evidence="2 10" id="KW-0813">Transport</keyword>
<dbReference type="AlphaFoldDB" id="A0A919AP15"/>
<reference evidence="14" key="2">
    <citation type="submission" date="2020-09" db="EMBL/GenBank/DDBJ databases">
        <authorList>
            <person name="Sun Q."/>
            <person name="Kim S."/>
        </authorList>
    </citation>
    <scope>NUCLEOTIDE SEQUENCE</scope>
    <source>
        <strain evidence="14">KCTC 42590</strain>
    </source>
</reference>
<evidence type="ECO:0000256" key="7">
    <source>
        <dbReference type="ARBA" id="ARBA00023136"/>
    </source>
</evidence>
<dbReference type="Gene3D" id="2.40.170.20">
    <property type="entry name" value="TonB-dependent receptor, beta-barrel domain"/>
    <property type="match status" value="1"/>
</dbReference>
<sequence>MARTIAATWFGYMSALGVIATVVSGAAVHALETPLAKGATESLLDLSIEELMEIQVSIATRRTQKITEAPSTVTVFSETDIRRLGVHKLEDLLNYVPGVYTNRTDHISRSAVFRGRRTGSVSPDVLVLLDGMRMNDPVGGGVFETTPEINLNFIERVEVIRGPGSALYGSNAQSGVINLVPKTTGNEIYGIIGDHGTYDAGVFWGQPIGKTTITTSARYGKTRGETYDPFYDFFGENFQTRDPISEMDLSGRAAAGGLTLTADYFYRNKKGFVSGGGLNYIDDHLRTKTKNLFLRASYVADINDALNAEAYATYHRIRYSFTTRLFPADFSAANIWSNGANLAFIGGNTRASKEIETGLNLTWTPSDRHVVSFGSSVHRQSTGRVSFQGNFDGLATLNSNGADVIPLSEPGLAVGFYGGPGAPFTGEEIYLLEKYARNVFHMYLQDEFAIAEKLSLTSGIRYDSYEDTGSKITFRGGVVFQPFSETVIKALFGQAFRAPTISEQRSEISSSIVGNPDLQPETNNSFEFSASHRFENIKVTATFFTNRIQDSIQNVLVEEILPGFNSFQPQNVHKQSHRGLELEVVGRLASGLDISAGFTHLLKYDDIAVPKNIAFWALNYNHNRWNLNVNGFFRSSIPSLLPVGDGAFERISLDSFSVWNGHINYSVTDSAEVFFEVSNIFAKSYVTYSEIAGLERGTPAPRRMMRLGFRFLF</sequence>
<dbReference type="InterPro" id="IPR036942">
    <property type="entry name" value="Beta-barrel_TonB_sf"/>
</dbReference>
<feature type="domain" description="TonB-dependent receptor plug" evidence="13">
    <location>
        <begin position="67"/>
        <end position="176"/>
    </location>
</feature>
<evidence type="ECO:0000313" key="15">
    <source>
        <dbReference type="Proteomes" id="UP000630923"/>
    </source>
</evidence>
<evidence type="ECO:0000256" key="1">
    <source>
        <dbReference type="ARBA" id="ARBA00004571"/>
    </source>
</evidence>
<evidence type="ECO:0000256" key="5">
    <source>
        <dbReference type="ARBA" id="ARBA00022729"/>
    </source>
</evidence>
<feature type="domain" description="TonB-dependent receptor-like beta-barrel" evidence="12">
    <location>
        <begin position="260"/>
        <end position="680"/>
    </location>
</feature>
<dbReference type="InterPro" id="IPR037066">
    <property type="entry name" value="Plug_dom_sf"/>
</dbReference>
<keyword evidence="15" id="KW-1185">Reference proteome</keyword>
<keyword evidence="6 11" id="KW-0798">TonB box</keyword>
<dbReference type="PANTHER" id="PTHR30069">
    <property type="entry name" value="TONB-DEPENDENT OUTER MEMBRANE RECEPTOR"/>
    <property type="match status" value="1"/>
</dbReference>
<evidence type="ECO:0000259" key="13">
    <source>
        <dbReference type="Pfam" id="PF07715"/>
    </source>
</evidence>
<comment type="similarity">
    <text evidence="10 11">Belongs to the TonB-dependent receptor family.</text>
</comment>
<dbReference type="PROSITE" id="PS52016">
    <property type="entry name" value="TONB_DEPENDENT_REC_3"/>
    <property type="match status" value="1"/>
</dbReference>
<dbReference type="Pfam" id="PF07715">
    <property type="entry name" value="Plug"/>
    <property type="match status" value="1"/>
</dbReference>
<organism evidence="14 15">
    <name type="scientific">Kordiimonas sediminis</name>
    <dbReference type="NCBI Taxonomy" id="1735581"/>
    <lineage>
        <taxon>Bacteria</taxon>
        <taxon>Pseudomonadati</taxon>
        <taxon>Pseudomonadota</taxon>
        <taxon>Alphaproteobacteria</taxon>
        <taxon>Kordiimonadales</taxon>
        <taxon>Kordiimonadaceae</taxon>
        <taxon>Kordiimonas</taxon>
    </lineage>
</organism>
<gene>
    <name evidence="14" type="ORF">GCM10017044_10410</name>
</gene>
<evidence type="ECO:0000256" key="3">
    <source>
        <dbReference type="ARBA" id="ARBA00022452"/>
    </source>
</evidence>
<evidence type="ECO:0000259" key="12">
    <source>
        <dbReference type="Pfam" id="PF00593"/>
    </source>
</evidence>
<keyword evidence="9 10" id="KW-0998">Cell outer membrane</keyword>
<reference evidence="14" key="1">
    <citation type="journal article" date="2014" name="Int. J. Syst. Evol. Microbiol.">
        <title>Complete genome sequence of Corynebacterium casei LMG S-19264T (=DSM 44701T), isolated from a smear-ripened cheese.</title>
        <authorList>
            <consortium name="US DOE Joint Genome Institute (JGI-PGF)"/>
            <person name="Walter F."/>
            <person name="Albersmeier A."/>
            <person name="Kalinowski J."/>
            <person name="Ruckert C."/>
        </authorList>
    </citation>
    <scope>NUCLEOTIDE SEQUENCE</scope>
    <source>
        <strain evidence="14">KCTC 42590</strain>
    </source>
</reference>
<keyword evidence="4 10" id="KW-0812">Transmembrane</keyword>
<evidence type="ECO:0000256" key="6">
    <source>
        <dbReference type="ARBA" id="ARBA00023077"/>
    </source>
</evidence>
<protein>
    <submittedName>
        <fullName evidence="14">Receptor</fullName>
    </submittedName>
</protein>
<dbReference type="InterPro" id="IPR039426">
    <property type="entry name" value="TonB-dep_rcpt-like"/>
</dbReference>
<evidence type="ECO:0000256" key="2">
    <source>
        <dbReference type="ARBA" id="ARBA00022448"/>
    </source>
</evidence>
<keyword evidence="5" id="KW-0732">Signal</keyword>
<dbReference type="PANTHER" id="PTHR30069:SF29">
    <property type="entry name" value="HEMOGLOBIN AND HEMOGLOBIN-HAPTOGLOBIN-BINDING PROTEIN 1-RELATED"/>
    <property type="match status" value="1"/>
</dbReference>
<evidence type="ECO:0000256" key="4">
    <source>
        <dbReference type="ARBA" id="ARBA00022692"/>
    </source>
</evidence>
<dbReference type="EMBL" id="BNCI01000001">
    <property type="protein sequence ID" value="GHF17867.1"/>
    <property type="molecule type" value="Genomic_DNA"/>
</dbReference>
<dbReference type="InterPro" id="IPR000531">
    <property type="entry name" value="Beta-barrel_TonB"/>
</dbReference>
<evidence type="ECO:0000256" key="8">
    <source>
        <dbReference type="ARBA" id="ARBA00023170"/>
    </source>
</evidence>